<feature type="signal peptide" evidence="2">
    <location>
        <begin position="1"/>
        <end position="28"/>
    </location>
</feature>
<protein>
    <submittedName>
        <fullName evidence="6">Ribonuclease H-like domain-containing protein</fullName>
    </submittedName>
</protein>
<dbReference type="InterPro" id="IPR029472">
    <property type="entry name" value="Copia-like_N"/>
</dbReference>
<dbReference type="InterPro" id="IPR013103">
    <property type="entry name" value="RVT_2"/>
</dbReference>
<feature type="region of interest" description="Disordered" evidence="1">
    <location>
        <begin position="621"/>
        <end position="671"/>
    </location>
</feature>
<organism evidence="6 7">
    <name type="scientific">Tanacetum coccineum</name>
    <dbReference type="NCBI Taxonomy" id="301880"/>
    <lineage>
        <taxon>Eukaryota</taxon>
        <taxon>Viridiplantae</taxon>
        <taxon>Streptophyta</taxon>
        <taxon>Embryophyta</taxon>
        <taxon>Tracheophyta</taxon>
        <taxon>Spermatophyta</taxon>
        <taxon>Magnoliopsida</taxon>
        <taxon>eudicotyledons</taxon>
        <taxon>Gunneridae</taxon>
        <taxon>Pentapetalae</taxon>
        <taxon>asterids</taxon>
        <taxon>campanulids</taxon>
        <taxon>Asterales</taxon>
        <taxon>Asteraceae</taxon>
        <taxon>Asteroideae</taxon>
        <taxon>Anthemideae</taxon>
        <taxon>Anthemidinae</taxon>
        <taxon>Tanacetum</taxon>
    </lineage>
</organism>
<feature type="chain" id="PRO_5047046183" evidence="2">
    <location>
        <begin position="29"/>
        <end position="1098"/>
    </location>
</feature>
<evidence type="ECO:0000256" key="1">
    <source>
        <dbReference type="SAM" id="MobiDB-lite"/>
    </source>
</evidence>
<feature type="non-terminal residue" evidence="6">
    <location>
        <position position="1098"/>
    </location>
</feature>
<dbReference type="Pfam" id="PF25597">
    <property type="entry name" value="SH3_retrovirus"/>
    <property type="match status" value="1"/>
</dbReference>
<proteinExistence type="predicted"/>
<dbReference type="PANTHER" id="PTHR37610:SF78">
    <property type="entry name" value="GAG-POLYPEPTIDE OF LTR COPIA-TYPE-RELATED"/>
    <property type="match status" value="1"/>
</dbReference>
<sequence>MIVRRSSAVVVDCVLLFVIMSLHGYSDGEYDDASDVDNVTLISKLDVSHPLHLHPNDYVALTVVFIKLKGTENYQVWSCAMLLALEGKNKIRFIDGSCRRSNTYEVLGRHWDRVNVVVLGWILNSISEELFLGQIFSKRAKHVWDELKETYDKVDGSVTFSLHHKIHTLSQNGSSIADYYHKLNALWKQFDALIELPRCTCHAADDFNKHNQLIKLMQFLMGLDDTYMQIRSSILSRENLPDVRSAYAIISSEESHRIATGSVSGTTQRKRKAGSNLKGKIVSNNVVGSSSSNGFYDEQMATLISLIKENLSMEKEFTLIWQLVSKGLITDSGANQHITYTDKNLIDVIDISNLKIKVTHPNGTEAFITRIGNMPLIDYLTLYDVLVVPEYCVSLMSVHKVSRDSKLVIAFDEMHCYVMNQDWRKGKILGTDLALQTCHPADQVLDVLKPTLNFDNKNTELICDTCQRAKQTREHFPLSDHVLTELGELVHLDLWGPYKVTSREGLPTSVLNGKSPYDLVYNKHPSLNHLRSFGCLTYATFLNSHDKFRSRSEKCVLVGYSNSKKGYKLWSLDNKQIIYLRDVKFFEDIFPFKQNNSTGINNSVQDVNHLNFFNNNTLDDLPKIPNDEDRRNPSPIRHDDSVSENRSFAADEENNSNSEGNGLHDQSQDNVSQDINGAQNLRRSSRTFVFPKFFNNFVVDSKVKYGLEKYVNYSYLSKGNYYFATMLNKGVEPKTYLEASQHKHWVDAMNAEMNALYRNNTWEIADHPVGRKAIGIDFDETFSPVVKIVTVRCLINLAVQNGWSLFQMDINNAFLYGDLEEIVYMALPPGYFPDNETKVCKLNKSLYGLKHAPRQWNAKLTSALLEYNFVQSKSDYSLFIKSFDDVFIALLVYVDDIIITGNNTPKGICLNQRKYCLELIDEFGLLAGKPSNLPMQPNISLTSEPSDTDPLLDNVTEYQKLIGKLIYLTTTRPDIAYTVSCLSQFMHNPLKSHLKTALKVIRYLKGSPDLWFLGKVKKQNTISKSSVEAEYRALASVTSEVISILKILKDLKYFNLLPVKVFCDSNSAIKIAANPIFHERTKHLEIDLHFIREKIVAG</sequence>
<dbReference type="PANTHER" id="PTHR37610">
    <property type="entry name" value="CCHC-TYPE DOMAIN-CONTAINING PROTEIN"/>
    <property type="match status" value="1"/>
</dbReference>
<feature type="compositionally biased region" description="Basic and acidic residues" evidence="1">
    <location>
        <begin position="621"/>
        <end position="643"/>
    </location>
</feature>
<evidence type="ECO:0000259" key="4">
    <source>
        <dbReference type="Pfam" id="PF14244"/>
    </source>
</evidence>
<evidence type="ECO:0000259" key="3">
    <source>
        <dbReference type="Pfam" id="PF07727"/>
    </source>
</evidence>
<reference evidence="6" key="1">
    <citation type="journal article" date="2022" name="Int. J. Mol. Sci.">
        <title>Draft Genome of Tanacetum Coccineum: Genomic Comparison of Closely Related Tanacetum-Family Plants.</title>
        <authorList>
            <person name="Yamashiro T."/>
            <person name="Shiraishi A."/>
            <person name="Nakayama K."/>
            <person name="Satake H."/>
        </authorList>
    </citation>
    <scope>NUCLEOTIDE SEQUENCE</scope>
</reference>
<keyword evidence="2" id="KW-0732">Signal</keyword>
<evidence type="ECO:0000313" key="6">
    <source>
        <dbReference type="EMBL" id="GJT50026.1"/>
    </source>
</evidence>
<comment type="caution">
    <text evidence="6">The sequence shown here is derived from an EMBL/GenBank/DDBJ whole genome shotgun (WGS) entry which is preliminary data.</text>
</comment>
<evidence type="ECO:0000256" key="2">
    <source>
        <dbReference type="SAM" id="SignalP"/>
    </source>
</evidence>
<feature type="domain" description="Retroviral polymerase SH3-like" evidence="5">
    <location>
        <begin position="535"/>
        <end position="596"/>
    </location>
</feature>
<dbReference type="EMBL" id="BQNB010016287">
    <property type="protein sequence ID" value="GJT50026.1"/>
    <property type="molecule type" value="Genomic_DNA"/>
</dbReference>
<keyword evidence="7" id="KW-1185">Reference proteome</keyword>
<dbReference type="SUPFAM" id="SSF56672">
    <property type="entry name" value="DNA/RNA polymerases"/>
    <property type="match status" value="1"/>
</dbReference>
<accession>A0ABQ5EGH7</accession>
<dbReference type="Pfam" id="PF07727">
    <property type="entry name" value="RVT_2"/>
    <property type="match status" value="1"/>
</dbReference>
<feature type="domain" description="Retrotransposon Copia-like N-terminal" evidence="4">
    <location>
        <begin position="54"/>
        <end position="98"/>
    </location>
</feature>
<dbReference type="CDD" id="cd09272">
    <property type="entry name" value="RNase_HI_RT_Ty1"/>
    <property type="match status" value="1"/>
</dbReference>
<dbReference type="Pfam" id="PF14244">
    <property type="entry name" value="Retrotran_gag_3"/>
    <property type="match status" value="1"/>
</dbReference>
<name>A0ABQ5EGH7_9ASTR</name>
<evidence type="ECO:0000313" key="7">
    <source>
        <dbReference type="Proteomes" id="UP001151760"/>
    </source>
</evidence>
<feature type="domain" description="Reverse transcriptase Ty1/copia-type" evidence="3">
    <location>
        <begin position="773"/>
        <end position="904"/>
    </location>
</feature>
<evidence type="ECO:0000259" key="5">
    <source>
        <dbReference type="Pfam" id="PF25597"/>
    </source>
</evidence>
<dbReference type="Proteomes" id="UP001151760">
    <property type="component" value="Unassembled WGS sequence"/>
</dbReference>
<reference evidence="6" key="2">
    <citation type="submission" date="2022-01" db="EMBL/GenBank/DDBJ databases">
        <authorList>
            <person name="Yamashiro T."/>
            <person name="Shiraishi A."/>
            <person name="Satake H."/>
            <person name="Nakayama K."/>
        </authorList>
    </citation>
    <scope>NUCLEOTIDE SEQUENCE</scope>
</reference>
<dbReference type="InterPro" id="IPR057670">
    <property type="entry name" value="SH3_retrovirus"/>
</dbReference>
<dbReference type="InterPro" id="IPR043502">
    <property type="entry name" value="DNA/RNA_pol_sf"/>
</dbReference>
<gene>
    <name evidence="6" type="ORF">Tco_0976183</name>
</gene>